<evidence type="ECO:0000313" key="2">
    <source>
        <dbReference type="Proteomes" id="UP001259420"/>
    </source>
</evidence>
<dbReference type="EMBL" id="JAVDSD010000011">
    <property type="protein sequence ID" value="MDR6609360.1"/>
    <property type="molecule type" value="Genomic_DNA"/>
</dbReference>
<accession>A0ACC6JSS1</accession>
<gene>
    <name evidence="1" type="ORF">J2X87_004460</name>
</gene>
<comment type="caution">
    <text evidence="1">The sequence shown here is derived from an EMBL/GenBank/DDBJ whole genome shotgun (WGS) entry which is preliminary data.</text>
</comment>
<protein>
    <submittedName>
        <fullName evidence="1">Uncharacterized protein</fullName>
    </submittedName>
</protein>
<name>A0ACC6JSS1_9PSED</name>
<reference evidence="1" key="1">
    <citation type="submission" date="2023-07" db="EMBL/GenBank/DDBJ databases">
        <title>Sorghum-associated microbial communities from plants grown in Nebraska, USA.</title>
        <authorList>
            <person name="Schachtman D."/>
        </authorList>
    </citation>
    <scope>NUCLEOTIDE SEQUENCE</scope>
    <source>
        <strain evidence="1">BE46</strain>
    </source>
</reference>
<sequence length="158" mass="17780">MSAMKIQLWIEGLGQSYDVLVSNGVVPDLALQELYVGREWLDIEPISGVELSFWSETKRLEKLFVTRLETLPRLSVYTAGLPELYSLIEKQSDVHALFGKPTESKGPIKMPQPMGQTGGWESYPLDPVIYPGKKVTFQYTSAMEVKTLVFTLIDKGHD</sequence>
<dbReference type="Proteomes" id="UP001259420">
    <property type="component" value="Unassembled WGS sequence"/>
</dbReference>
<organism evidence="1 2">
    <name type="scientific">Pseudomonas synxantha</name>
    <dbReference type="NCBI Taxonomy" id="47883"/>
    <lineage>
        <taxon>Bacteria</taxon>
        <taxon>Pseudomonadati</taxon>
        <taxon>Pseudomonadota</taxon>
        <taxon>Gammaproteobacteria</taxon>
        <taxon>Pseudomonadales</taxon>
        <taxon>Pseudomonadaceae</taxon>
        <taxon>Pseudomonas</taxon>
    </lineage>
</organism>
<keyword evidence="2" id="KW-1185">Reference proteome</keyword>
<proteinExistence type="predicted"/>
<evidence type="ECO:0000313" key="1">
    <source>
        <dbReference type="EMBL" id="MDR6609360.1"/>
    </source>
</evidence>